<keyword evidence="1" id="KW-0812">Transmembrane</keyword>
<sequence length="98" mass="10051">MHNVSLALGGAWKVLLYGLLLGAGLPAVFALGMKSLSWGTSHGSTTTATAPHPVGRVVAILCFALVIAVALTGVAFIIASGMGKTISFQHVFPTFVDK</sequence>
<feature type="transmembrane region" description="Helical" evidence="1">
    <location>
        <begin position="54"/>
        <end position="79"/>
    </location>
</feature>
<evidence type="ECO:0000256" key="1">
    <source>
        <dbReference type="SAM" id="Phobius"/>
    </source>
</evidence>
<dbReference type="EMBL" id="CP159218">
    <property type="protein sequence ID" value="XCG64313.1"/>
    <property type="molecule type" value="Genomic_DNA"/>
</dbReference>
<keyword evidence="1" id="KW-0472">Membrane</keyword>
<organism evidence="2">
    <name type="scientific">Nakamurella sp. A5-74</name>
    <dbReference type="NCBI Taxonomy" id="3158264"/>
    <lineage>
        <taxon>Bacteria</taxon>
        <taxon>Bacillati</taxon>
        <taxon>Actinomycetota</taxon>
        <taxon>Actinomycetes</taxon>
        <taxon>Nakamurellales</taxon>
        <taxon>Nakamurellaceae</taxon>
        <taxon>Nakamurella</taxon>
    </lineage>
</organism>
<evidence type="ECO:0008006" key="3">
    <source>
        <dbReference type="Google" id="ProtNLM"/>
    </source>
</evidence>
<gene>
    <name evidence="2" type="ORF">ABLG96_02890</name>
</gene>
<name>A0AAU8DR80_9ACTN</name>
<dbReference type="AlphaFoldDB" id="A0AAU8DR80"/>
<accession>A0AAU8DR80</accession>
<dbReference type="RefSeq" id="WP_353649926.1">
    <property type="nucleotide sequence ID" value="NZ_CP159218.1"/>
</dbReference>
<protein>
    <recommendedName>
        <fullName evidence="3">Transmembrane protein</fullName>
    </recommendedName>
</protein>
<proteinExistence type="predicted"/>
<reference evidence="2" key="1">
    <citation type="submission" date="2024-05" db="EMBL/GenBank/DDBJ databases">
        <authorList>
            <person name="Cai S.Y."/>
            <person name="Jin L.M."/>
            <person name="Li H.R."/>
        </authorList>
    </citation>
    <scope>NUCLEOTIDE SEQUENCE</scope>
    <source>
        <strain evidence="2">A5-74</strain>
    </source>
</reference>
<keyword evidence="1" id="KW-1133">Transmembrane helix</keyword>
<evidence type="ECO:0000313" key="2">
    <source>
        <dbReference type="EMBL" id="XCG64313.1"/>
    </source>
</evidence>